<dbReference type="PROSITE" id="PS50110">
    <property type="entry name" value="RESPONSE_REGULATORY"/>
    <property type="match status" value="1"/>
</dbReference>
<dbReference type="Gene3D" id="3.30.565.10">
    <property type="entry name" value="Histidine kinase-like ATPase, C-terminal domain"/>
    <property type="match status" value="1"/>
</dbReference>
<keyword evidence="3 4" id="KW-0597">Phosphoprotein</keyword>
<dbReference type="SMART" id="SM00091">
    <property type="entry name" value="PAS"/>
    <property type="match status" value="4"/>
</dbReference>
<dbReference type="CDD" id="cd18161">
    <property type="entry name" value="REC_hyHK_blue-like"/>
    <property type="match status" value="1"/>
</dbReference>
<dbReference type="Pfam" id="PF13426">
    <property type="entry name" value="PAS_9"/>
    <property type="match status" value="1"/>
</dbReference>
<keyword evidence="12" id="KW-1185">Reference proteome</keyword>
<dbReference type="InterPro" id="IPR005467">
    <property type="entry name" value="His_kinase_dom"/>
</dbReference>
<reference evidence="11 12" key="1">
    <citation type="submission" date="2024-09" db="EMBL/GenBank/DDBJ databases">
        <authorList>
            <person name="Sun Q."/>
            <person name="Mori K."/>
        </authorList>
    </citation>
    <scope>NUCLEOTIDE SEQUENCE [LARGE SCALE GENOMIC DNA]</scope>
    <source>
        <strain evidence="11 12">CCM 7468</strain>
    </source>
</reference>
<feature type="coiled-coil region" evidence="5">
    <location>
        <begin position="403"/>
        <end position="430"/>
    </location>
</feature>
<dbReference type="InterPro" id="IPR013655">
    <property type="entry name" value="PAS_fold_3"/>
</dbReference>
<dbReference type="SMART" id="SM00086">
    <property type="entry name" value="PAC"/>
    <property type="match status" value="3"/>
</dbReference>
<dbReference type="Pfam" id="PF00512">
    <property type="entry name" value="HisKA"/>
    <property type="match status" value="1"/>
</dbReference>
<dbReference type="InterPro" id="IPR001789">
    <property type="entry name" value="Sig_transdc_resp-reg_receiver"/>
</dbReference>
<dbReference type="Gene3D" id="3.40.50.2300">
    <property type="match status" value="1"/>
</dbReference>
<feature type="domain" description="PAS" evidence="9">
    <location>
        <begin position="290"/>
        <end position="346"/>
    </location>
</feature>
<organism evidence="11 12">
    <name type="scientific">Muricoccus vinaceus</name>
    <dbReference type="NCBI Taxonomy" id="424704"/>
    <lineage>
        <taxon>Bacteria</taxon>
        <taxon>Pseudomonadati</taxon>
        <taxon>Pseudomonadota</taxon>
        <taxon>Alphaproteobacteria</taxon>
        <taxon>Acetobacterales</taxon>
        <taxon>Roseomonadaceae</taxon>
        <taxon>Muricoccus</taxon>
    </lineage>
</organism>
<dbReference type="Pfam" id="PF08447">
    <property type="entry name" value="PAS_3"/>
    <property type="match status" value="2"/>
</dbReference>
<dbReference type="Pfam" id="PF02518">
    <property type="entry name" value="HATPase_c"/>
    <property type="match status" value="1"/>
</dbReference>
<dbReference type="PANTHER" id="PTHR43065">
    <property type="entry name" value="SENSOR HISTIDINE KINASE"/>
    <property type="match status" value="1"/>
</dbReference>
<dbReference type="SMART" id="SM00387">
    <property type="entry name" value="HATPase_c"/>
    <property type="match status" value="1"/>
</dbReference>
<evidence type="ECO:0000256" key="3">
    <source>
        <dbReference type="ARBA" id="ARBA00022553"/>
    </source>
</evidence>
<dbReference type="NCBIfam" id="TIGR00229">
    <property type="entry name" value="sensory_box"/>
    <property type="match status" value="3"/>
</dbReference>
<dbReference type="InterPro" id="IPR036890">
    <property type="entry name" value="HATPase_C_sf"/>
</dbReference>
<dbReference type="Gene3D" id="3.30.450.20">
    <property type="entry name" value="PAS domain"/>
    <property type="match status" value="4"/>
</dbReference>
<dbReference type="InterPro" id="IPR011006">
    <property type="entry name" value="CheY-like_superfamily"/>
</dbReference>
<evidence type="ECO:0000313" key="12">
    <source>
        <dbReference type="Proteomes" id="UP001589789"/>
    </source>
</evidence>
<evidence type="ECO:0000256" key="4">
    <source>
        <dbReference type="PROSITE-ProRule" id="PRU00169"/>
    </source>
</evidence>
<comment type="caution">
    <text evidence="11">The sequence shown here is derived from an EMBL/GenBank/DDBJ whole genome shotgun (WGS) entry which is preliminary data.</text>
</comment>
<gene>
    <name evidence="11" type="ORF">ACFFIC_19685</name>
</gene>
<feature type="modified residue" description="4-aspartylphosphate" evidence="4">
    <location>
        <position position="865"/>
    </location>
</feature>
<protein>
    <recommendedName>
        <fullName evidence="2">histidine kinase</fullName>
        <ecNumber evidence="2">2.7.13.3</ecNumber>
    </recommendedName>
</protein>
<dbReference type="PROSITE" id="PS50109">
    <property type="entry name" value="HIS_KIN"/>
    <property type="match status" value="1"/>
</dbReference>
<dbReference type="SMART" id="SM00388">
    <property type="entry name" value="HisKA"/>
    <property type="match status" value="1"/>
</dbReference>
<dbReference type="Pfam" id="PF00072">
    <property type="entry name" value="Response_reg"/>
    <property type="match status" value="1"/>
</dbReference>
<dbReference type="InterPro" id="IPR000700">
    <property type="entry name" value="PAS-assoc_C"/>
</dbReference>
<dbReference type="RefSeq" id="WP_377053488.1">
    <property type="nucleotide sequence ID" value="NZ_JBHLVZ010000069.1"/>
</dbReference>
<dbReference type="InterPro" id="IPR003661">
    <property type="entry name" value="HisK_dim/P_dom"/>
</dbReference>
<dbReference type="Pfam" id="PF08448">
    <property type="entry name" value="PAS_4"/>
    <property type="match status" value="1"/>
</dbReference>
<evidence type="ECO:0000256" key="2">
    <source>
        <dbReference type="ARBA" id="ARBA00012438"/>
    </source>
</evidence>
<dbReference type="SUPFAM" id="SSF55874">
    <property type="entry name" value="ATPase domain of HSP90 chaperone/DNA topoisomerase II/histidine kinase"/>
    <property type="match status" value="1"/>
</dbReference>
<dbReference type="InterPro" id="IPR003594">
    <property type="entry name" value="HATPase_dom"/>
</dbReference>
<dbReference type="PRINTS" id="PR00344">
    <property type="entry name" value="BCTRLSENSOR"/>
</dbReference>
<name>A0ABV6IVW7_9PROT</name>
<dbReference type="InterPro" id="IPR013656">
    <property type="entry name" value="PAS_4"/>
</dbReference>
<keyword evidence="5" id="KW-0175">Coiled coil</keyword>
<dbReference type="EMBL" id="JBHLVZ010000069">
    <property type="protein sequence ID" value="MFC0387744.1"/>
    <property type="molecule type" value="Genomic_DNA"/>
</dbReference>
<dbReference type="EC" id="2.7.13.3" evidence="2"/>
<dbReference type="InterPro" id="IPR036097">
    <property type="entry name" value="HisK_dim/P_sf"/>
</dbReference>
<dbReference type="InterPro" id="IPR000014">
    <property type="entry name" value="PAS"/>
</dbReference>
<evidence type="ECO:0000256" key="6">
    <source>
        <dbReference type="SAM" id="MobiDB-lite"/>
    </source>
</evidence>
<feature type="region of interest" description="Disordered" evidence="6">
    <location>
        <begin position="789"/>
        <end position="810"/>
    </location>
</feature>
<evidence type="ECO:0000259" key="8">
    <source>
        <dbReference type="PROSITE" id="PS50110"/>
    </source>
</evidence>
<feature type="domain" description="PAS" evidence="9">
    <location>
        <begin position="162"/>
        <end position="235"/>
    </location>
</feature>
<dbReference type="CDD" id="cd00130">
    <property type="entry name" value="PAS"/>
    <property type="match status" value="3"/>
</dbReference>
<dbReference type="PROSITE" id="PS50113">
    <property type="entry name" value="PAC"/>
    <property type="match status" value="2"/>
</dbReference>
<dbReference type="InterPro" id="IPR004358">
    <property type="entry name" value="Sig_transdc_His_kin-like_C"/>
</dbReference>
<dbReference type="InterPro" id="IPR001610">
    <property type="entry name" value="PAC"/>
</dbReference>
<feature type="domain" description="PAS" evidence="9">
    <location>
        <begin position="442"/>
        <end position="497"/>
    </location>
</feature>
<dbReference type="SUPFAM" id="SSF55785">
    <property type="entry name" value="PYP-like sensor domain (PAS domain)"/>
    <property type="match status" value="4"/>
</dbReference>
<feature type="domain" description="Histidine kinase" evidence="7">
    <location>
        <begin position="566"/>
        <end position="791"/>
    </location>
</feature>
<feature type="domain" description="PAC" evidence="10">
    <location>
        <begin position="363"/>
        <end position="415"/>
    </location>
</feature>
<dbReference type="PANTHER" id="PTHR43065:SF42">
    <property type="entry name" value="TWO-COMPONENT SENSOR PPRA"/>
    <property type="match status" value="1"/>
</dbReference>
<dbReference type="PROSITE" id="PS50112">
    <property type="entry name" value="PAS"/>
    <property type="match status" value="3"/>
</dbReference>
<evidence type="ECO:0000259" key="10">
    <source>
        <dbReference type="PROSITE" id="PS50113"/>
    </source>
</evidence>
<dbReference type="Proteomes" id="UP001589789">
    <property type="component" value="Unassembled WGS sequence"/>
</dbReference>
<evidence type="ECO:0000313" key="11">
    <source>
        <dbReference type="EMBL" id="MFC0387744.1"/>
    </source>
</evidence>
<evidence type="ECO:0000259" key="7">
    <source>
        <dbReference type="PROSITE" id="PS50109"/>
    </source>
</evidence>
<dbReference type="SUPFAM" id="SSF52172">
    <property type="entry name" value="CheY-like"/>
    <property type="match status" value="1"/>
</dbReference>
<evidence type="ECO:0000259" key="9">
    <source>
        <dbReference type="PROSITE" id="PS50112"/>
    </source>
</evidence>
<feature type="domain" description="Response regulatory" evidence="8">
    <location>
        <begin position="815"/>
        <end position="930"/>
    </location>
</feature>
<dbReference type="SMART" id="SM00448">
    <property type="entry name" value="REC"/>
    <property type="match status" value="1"/>
</dbReference>
<dbReference type="SUPFAM" id="SSF47384">
    <property type="entry name" value="Homodimeric domain of signal transducing histidine kinase"/>
    <property type="match status" value="1"/>
</dbReference>
<comment type="catalytic activity">
    <reaction evidence="1">
        <text>ATP + protein L-histidine = ADP + protein N-phospho-L-histidine.</text>
        <dbReference type="EC" id="2.7.13.3"/>
    </reaction>
</comment>
<proteinExistence type="predicted"/>
<accession>A0ABV6IVW7</accession>
<feature type="domain" description="PAC" evidence="10">
    <location>
        <begin position="237"/>
        <end position="289"/>
    </location>
</feature>
<evidence type="ECO:0000256" key="1">
    <source>
        <dbReference type="ARBA" id="ARBA00000085"/>
    </source>
</evidence>
<evidence type="ECO:0000256" key="5">
    <source>
        <dbReference type="SAM" id="Coils"/>
    </source>
</evidence>
<dbReference type="CDD" id="cd00082">
    <property type="entry name" value="HisKA"/>
    <property type="match status" value="1"/>
</dbReference>
<dbReference type="Gene3D" id="1.10.287.130">
    <property type="match status" value="1"/>
</dbReference>
<dbReference type="InterPro" id="IPR035965">
    <property type="entry name" value="PAS-like_dom_sf"/>
</dbReference>
<sequence>MLSFLEDGGRLGALIRAHDWRATGFGPPEVWPQSLKTLVGVMLGSRQPMFVAWGPRQLTLYNDGYAEILGAKHPAALGQPFLEVWAEIAGDLRPIVEQAYAGQSVHMDDIRLLMQRNGYPEETHFAFSYTPIRGVGGVVEGFFCPCMETTRQVISVRALRDSEALAHQIFDSVTDHAIMVTDLVGQVTHWNEGARRIFGWTEDEMLGHSADRILTPEDRAEDRLAAERREALQAGHSPNERWHCRATGERFWATGEVTPLRDDAGTLVGFVKVLRDRTAQREAERALALSEQRLREGAEAVPGFVWTTDSTGAITYTSRRWHEYSGATPAQTLGGDWAALIHPEDKAAAATRWNVSVVEGTPYEAEFRLRRADGAYRWWLARAQPVRAEDGSIHRWIGVSSDIQEIVEARETLARSREDLEARVAERTRERDRMWRLSTDIMLVADFSARIMSVNPAWTGILGWAEDELIGADFLSLVHPDDIEATQAEVSRLAAGVTTLRFENRYRRKDGTFRWLSWTAVPDEGFIHAVGRDIQAEKEAAEALRTTEAALRQAQKMEAVGQLTGGLAHDFNNLLTGVIGSLDLMQRRIAAGRSAEAGRYVAAAIASANRAAALTHRLLAFSRRQPLAPRPVDANGLVTSMEDLLRRTIGESIRLRIHTAENLWQTLCDPHQLESALLNLSINARDAMPEGGRLCIETRNMPMRGGTAGPEGEIPPGDYIGILVSDTGTGMDAETVERAFEPFYTTKPIGQGTGLGLSMVYGFARQSGGHARIESTPGRGTTITLLLPRSEEEGAGGGGGATAPALPRPEERSEVVLVVEDEPVVRDLVVEVLSGLGYRALQAVDGPTGLSILESRARIDLLVTDVGLPGLNGRQLADAARRHRPGLRVLFMTGYAGNAEIEGSFLEPGMELITKPFDIDALAGRIRAMLA</sequence>